<feature type="transmembrane region" description="Helical" evidence="6">
    <location>
        <begin position="442"/>
        <end position="464"/>
    </location>
</feature>
<comment type="subcellular location">
    <subcellularLocation>
        <location evidence="1">Cell inner membrane</location>
        <topology evidence="1">Multi-pass membrane protein</topology>
    </subcellularLocation>
</comment>
<feature type="transmembrane region" description="Helical" evidence="6">
    <location>
        <begin position="381"/>
        <end position="404"/>
    </location>
</feature>
<dbReference type="Pfam" id="PF07690">
    <property type="entry name" value="MFS_1"/>
    <property type="match status" value="1"/>
</dbReference>
<feature type="transmembrane region" description="Helical" evidence="6">
    <location>
        <begin position="199"/>
        <end position="216"/>
    </location>
</feature>
<dbReference type="GO" id="GO:0005886">
    <property type="term" value="C:plasma membrane"/>
    <property type="evidence" value="ECO:0007669"/>
    <property type="project" value="UniProtKB-SubCell"/>
</dbReference>
<dbReference type="AlphaFoldDB" id="A0A5P2G586"/>
<dbReference type="CDD" id="cd17394">
    <property type="entry name" value="MFS_FucP_like"/>
    <property type="match status" value="1"/>
</dbReference>
<feature type="transmembrane region" description="Helical" evidence="6">
    <location>
        <begin position="55"/>
        <end position="75"/>
    </location>
</feature>
<keyword evidence="8" id="KW-1185">Reference proteome</keyword>
<protein>
    <submittedName>
        <fullName evidence="7">Sugar MFS transporter</fullName>
    </submittedName>
</protein>
<feature type="transmembrane region" description="Helical" evidence="6">
    <location>
        <begin position="244"/>
        <end position="264"/>
    </location>
</feature>
<feature type="transmembrane region" description="Helical" evidence="6">
    <location>
        <begin position="95"/>
        <end position="114"/>
    </location>
</feature>
<evidence type="ECO:0000256" key="1">
    <source>
        <dbReference type="ARBA" id="ARBA00004429"/>
    </source>
</evidence>
<dbReference type="OrthoDB" id="9786665at2"/>
<dbReference type="InterPro" id="IPR050375">
    <property type="entry name" value="MFS_TsgA-like"/>
</dbReference>
<keyword evidence="2" id="KW-1003">Cell membrane</keyword>
<dbReference type="GO" id="GO:0022857">
    <property type="term" value="F:transmembrane transporter activity"/>
    <property type="evidence" value="ECO:0007669"/>
    <property type="project" value="InterPro"/>
</dbReference>
<evidence type="ECO:0000256" key="2">
    <source>
        <dbReference type="ARBA" id="ARBA00022475"/>
    </source>
</evidence>
<feature type="transmembrane region" description="Helical" evidence="6">
    <location>
        <begin position="284"/>
        <end position="301"/>
    </location>
</feature>
<dbReference type="InterPro" id="IPR011701">
    <property type="entry name" value="MFS"/>
</dbReference>
<dbReference type="KEGG" id="arac:E0W69_013165"/>
<keyword evidence="3 6" id="KW-0812">Transmembrane</keyword>
<dbReference type="Proteomes" id="UP000292424">
    <property type="component" value="Chromosome"/>
</dbReference>
<reference evidence="7 8" key="1">
    <citation type="submission" date="2019-09" db="EMBL/GenBank/DDBJ databases">
        <title>Complete genome sequence of Arachidicoccus sp. B3-10 isolated from apple orchard soil.</title>
        <authorList>
            <person name="Kim H.S."/>
            <person name="Han K.-I."/>
            <person name="Suh M.K."/>
            <person name="Lee K.C."/>
            <person name="Eom M.K."/>
            <person name="Kim J.-S."/>
            <person name="Kang S.W."/>
            <person name="Sin Y."/>
            <person name="Lee J.-S."/>
        </authorList>
    </citation>
    <scope>NUCLEOTIDE SEQUENCE [LARGE SCALE GENOMIC DNA]</scope>
    <source>
        <strain evidence="7 8">B3-10</strain>
    </source>
</reference>
<feature type="transmembrane region" description="Helical" evidence="6">
    <location>
        <begin position="18"/>
        <end position="35"/>
    </location>
</feature>
<evidence type="ECO:0000256" key="4">
    <source>
        <dbReference type="ARBA" id="ARBA00022989"/>
    </source>
</evidence>
<dbReference type="InterPro" id="IPR036259">
    <property type="entry name" value="MFS_trans_sf"/>
</dbReference>
<evidence type="ECO:0000256" key="3">
    <source>
        <dbReference type="ARBA" id="ARBA00022692"/>
    </source>
</evidence>
<feature type="transmembrane region" description="Helical" evidence="6">
    <location>
        <begin position="310"/>
        <end position="329"/>
    </location>
</feature>
<name>A0A5P2G586_9BACT</name>
<evidence type="ECO:0000256" key="5">
    <source>
        <dbReference type="ARBA" id="ARBA00023136"/>
    </source>
</evidence>
<feature type="transmembrane region" description="Helical" evidence="6">
    <location>
        <begin position="358"/>
        <end position="375"/>
    </location>
</feature>
<dbReference type="Gene3D" id="1.20.1250.20">
    <property type="entry name" value="MFS general substrate transporter like domains"/>
    <property type="match status" value="2"/>
</dbReference>
<accession>A0A5P2G586</accession>
<keyword evidence="5 6" id="KW-0472">Membrane</keyword>
<feature type="transmembrane region" description="Helical" evidence="6">
    <location>
        <begin position="335"/>
        <end position="351"/>
    </location>
</feature>
<dbReference type="EMBL" id="CP044016">
    <property type="protein sequence ID" value="QES90976.1"/>
    <property type="molecule type" value="Genomic_DNA"/>
</dbReference>
<sequence>MATNNIVQEPIAQKKNTYLVPLIVLTSLFFMWGFLRSMTDVIIPYFRKLFTLNYAQSMLVQFCFLGAYFIGSIIYYSISLKKGDPIQRIGYKKSVLIGITLSTMGCLLFLPASYFASYPLFLFALLILGFGFTLLEITANAFVTLLGSEETASGRLNLTQAFNSLGTTLGPLIGGYMIFTLFTNPQTGVPTENAARIPYLIFACIFIVLGILIALVKFPKLTNSNTEIEKIEGKGAWQFPQLKLGMLGIFFYNGAETGIGSFIIVLLEQKFGFSDAISKNYVSLYWGGAMIGRFLAPIAFNKTMSLGKRLIYMIGIALLVFGVLSLINPLSLHDIQFLLYFIALNIIGFILGKRNAGLTLAIFAIISAAFVLIGATSDNHWIIYTFLAIGLFNSIMFSNIYTLGITGLGKHASQGSSLLIMAILGGGLLSFVQGIIADKYGVQTSFLLHVISYSYLVFFGLYCFKNLKKYLG</sequence>
<evidence type="ECO:0000256" key="6">
    <source>
        <dbReference type="SAM" id="Phobius"/>
    </source>
</evidence>
<dbReference type="PANTHER" id="PTHR43702">
    <property type="entry name" value="L-FUCOSE-PROTON SYMPORTER"/>
    <property type="match status" value="1"/>
</dbReference>
<proteinExistence type="predicted"/>
<evidence type="ECO:0000313" key="7">
    <source>
        <dbReference type="EMBL" id="QES90976.1"/>
    </source>
</evidence>
<keyword evidence="4 6" id="KW-1133">Transmembrane helix</keyword>
<feature type="transmembrane region" description="Helical" evidence="6">
    <location>
        <begin position="120"/>
        <end position="146"/>
    </location>
</feature>
<feature type="transmembrane region" description="Helical" evidence="6">
    <location>
        <begin position="416"/>
        <end position="436"/>
    </location>
</feature>
<organism evidence="7 8">
    <name type="scientific">Rhizosphaericola mali</name>
    <dbReference type="NCBI Taxonomy" id="2545455"/>
    <lineage>
        <taxon>Bacteria</taxon>
        <taxon>Pseudomonadati</taxon>
        <taxon>Bacteroidota</taxon>
        <taxon>Chitinophagia</taxon>
        <taxon>Chitinophagales</taxon>
        <taxon>Chitinophagaceae</taxon>
        <taxon>Rhizosphaericola</taxon>
    </lineage>
</organism>
<dbReference type="PANTHER" id="PTHR43702:SF3">
    <property type="entry name" value="PROTEIN TSGA"/>
    <property type="match status" value="1"/>
</dbReference>
<feature type="transmembrane region" description="Helical" evidence="6">
    <location>
        <begin position="158"/>
        <end position="179"/>
    </location>
</feature>
<dbReference type="SUPFAM" id="SSF103473">
    <property type="entry name" value="MFS general substrate transporter"/>
    <property type="match status" value="2"/>
</dbReference>
<evidence type="ECO:0000313" key="8">
    <source>
        <dbReference type="Proteomes" id="UP000292424"/>
    </source>
</evidence>
<gene>
    <name evidence="7" type="ORF">E0W69_013165</name>
</gene>